<keyword evidence="6" id="KW-0256">Endoplasmic reticulum</keyword>
<dbReference type="InterPro" id="IPR037185">
    <property type="entry name" value="EmrE-like"/>
</dbReference>
<proteinExistence type="inferred from homology"/>
<keyword evidence="11" id="KW-1185">Reference proteome</keyword>
<keyword evidence="8 9" id="KW-0472">Membrane</keyword>
<keyword evidence="5 9" id="KW-0812">Transmembrane</keyword>
<feature type="transmembrane region" description="Helical" evidence="9">
    <location>
        <begin position="54"/>
        <end position="75"/>
    </location>
</feature>
<comment type="caution">
    <text evidence="10">The sequence shown here is derived from an EMBL/GenBank/DDBJ whole genome shotgun (WGS) entry which is preliminary data.</text>
</comment>
<evidence type="ECO:0008006" key="12">
    <source>
        <dbReference type="Google" id="ProtNLM"/>
    </source>
</evidence>
<dbReference type="AlphaFoldDB" id="A0AAD9MIQ4"/>
<dbReference type="SUPFAM" id="SSF103481">
    <property type="entry name" value="Multidrug resistance efflux transporter EmrE"/>
    <property type="match status" value="1"/>
</dbReference>
<comment type="similarity">
    <text evidence="2">Belongs to the nucleotide-sugar transporter family. UDP-galactose:UMP antiporter (TC 2.A.7.11) subfamily.</text>
</comment>
<keyword evidence="7 9" id="KW-1133">Transmembrane helix</keyword>
<dbReference type="EMBL" id="JASFZW010000001">
    <property type="protein sequence ID" value="KAK2080549.1"/>
    <property type="molecule type" value="Genomic_DNA"/>
</dbReference>
<gene>
    <name evidence="10" type="ORF">QBZ16_000402</name>
</gene>
<sequence>MTEAHHGRSQIRTAIGLLFCVAGIYGAYLTQGVVQETLSTKRFGPEGRRFTHLPALNGFQSWACFLWAFVLINVFQRGHSEGLPPITAYCRPAISNSIGPALGMQALRYISYPAQVLAKSSKMIPVMLMGTLLHAKSYSALEYACCLLISGGISLFAMRSSSKVTSKLAQPNAPLGYFLCFANLTLDGYTNAAQDRDPPAAGYDIVLFCLCGAIGQLFIFQTIRRFGSLVNTLVTTTRKFFNILLSVIWSGNPLLPQQWAAVFMVFGGLLTSSIHKSRRARYPAAPGKTKAA</sequence>
<name>A0AAD9MIQ4_PROWI</name>
<evidence type="ECO:0000313" key="10">
    <source>
        <dbReference type="EMBL" id="KAK2080549.1"/>
    </source>
</evidence>
<evidence type="ECO:0000256" key="6">
    <source>
        <dbReference type="ARBA" id="ARBA00022824"/>
    </source>
</evidence>
<evidence type="ECO:0000256" key="5">
    <source>
        <dbReference type="ARBA" id="ARBA00022692"/>
    </source>
</evidence>
<evidence type="ECO:0000313" key="11">
    <source>
        <dbReference type="Proteomes" id="UP001255856"/>
    </source>
</evidence>
<feature type="transmembrane region" description="Helical" evidence="9">
    <location>
        <begin position="232"/>
        <end position="251"/>
    </location>
</feature>
<reference evidence="10" key="1">
    <citation type="submission" date="2021-01" db="EMBL/GenBank/DDBJ databases">
        <authorList>
            <person name="Eckstrom K.M.E."/>
        </authorList>
    </citation>
    <scope>NUCLEOTIDE SEQUENCE</scope>
    <source>
        <strain evidence="10">UVCC 0001</strain>
    </source>
</reference>
<dbReference type="Proteomes" id="UP001255856">
    <property type="component" value="Unassembled WGS sequence"/>
</dbReference>
<feature type="transmembrane region" description="Helical" evidence="9">
    <location>
        <begin position="12"/>
        <end position="34"/>
    </location>
</feature>
<evidence type="ECO:0000256" key="9">
    <source>
        <dbReference type="SAM" id="Phobius"/>
    </source>
</evidence>
<evidence type="ECO:0000256" key="8">
    <source>
        <dbReference type="ARBA" id="ARBA00023136"/>
    </source>
</evidence>
<dbReference type="InterPro" id="IPR013657">
    <property type="entry name" value="SCL35B1-4/HUT1"/>
</dbReference>
<evidence type="ECO:0000256" key="7">
    <source>
        <dbReference type="ARBA" id="ARBA00022989"/>
    </source>
</evidence>
<feature type="transmembrane region" description="Helical" evidence="9">
    <location>
        <begin position="140"/>
        <end position="158"/>
    </location>
</feature>
<evidence type="ECO:0000256" key="2">
    <source>
        <dbReference type="ARBA" id="ARBA00008349"/>
    </source>
</evidence>
<dbReference type="Pfam" id="PF08449">
    <property type="entry name" value="UAA"/>
    <property type="match status" value="2"/>
</dbReference>
<dbReference type="GO" id="GO:0000139">
    <property type="term" value="C:Golgi membrane"/>
    <property type="evidence" value="ECO:0007669"/>
    <property type="project" value="TreeGrafter"/>
</dbReference>
<evidence type="ECO:0000256" key="4">
    <source>
        <dbReference type="ARBA" id="ARBA00022448"/>
    </source>
</evidence>
<dbReference type="GO" id="GO:0005460">
    <property type="term" value="F:UDP-glucose transmembrane transporter activity"/>
    <property type="evidence" value="ECO:0007669"/>
    <property type="project" value="TreeGrafter"/>
</dbReference>
<protein>
    <recommendedName>
        <fullName evidence="12">UAA transporter</fullName>
    </recommendedName>
</protein>
<dbReference type="GO" id="GO:0005459">
    <property type="term" value="F:UDP-galactose transmembrane transporter activity"/>
    <property type="evidence" value="ECO:0007669"/>
    <property type="project" value="TreeGrafter"/>
</dbReference>
<evidence type="ECO:0000256" key="1">
    <source>
        <dbReference type="ARBA" id="ARBA00004477"/>
    </source>
</evidence>
<accession>A0AAD9MIQ4</accession>
<dbReference type="GO" id="GO:0005789">
    <property type="term" value="C:endoplasmic reticulum membrane"/>
    <property type="evidence" value="ECO:0007669"/>
    <property type="project" value="UniProtKB-SubCell"/>
</dbReference>
<feature type="transmembrane region" description="Helical" evidence="9">
    <location>
        <begin position="200"/>
        <end position="220"/>
    </location>
</feature>
<comment type="subcellular location">
    <subcellularLocation>
        <location evidence="1">Endoplasmic reticulum membrane</location>
        <topology evidence="1">Multi-pass membrane protein</topology>
    </subcellularLocation>
</comment>
<keyword evidence="4" id="KW-0813">Transport</keyword>
<organism evidence="10 11">
    <name type="scientific">Prototheca wickerhamii</name>
    <dbReference type="NCBI Taxonomy" id="3111"/>
    <lineage>
        <taxon>Eukaryota</taxon>
        <taxon>Viridiplantae</taxon>
        <taxon>Chlorophyta</taxon>
        <taxon>core chlorophytes</taxon>
        <taxon>Trebouxiophyceae</taxon>
        <taxon>Chlorellales</taxon>
        <taxon>Chlorellaceae</taxon>
        <taxon>Prototheca</taxon>
    </lineage>
</organism>
<dbReference type="PANTHER" id="PTHR10778:SF10">
    <property type="entry name" value="SOLUTE CARRIER FAMILY 35 MEMBER B1"/>
    <property type="match status" value="1"/>
</dbReference>
<comment type="similarity">
    <text evidence="3">Belongs to the nucleotide-sugar transporter family. SLC35B subfamily.</text>
</comment>
<dbReference type="PANTHER" id="PTHR10778">
    <property type="entry name" value="SOLUTE CARRIER FAMILY 35 MEMBER B"/>
    <property type="match status" value="1"/>
</dbReference>
<evidence type="ECO:0000256" key="3">
    <source>
        <dbReference type="ARBA" id="ARBA00010694"/>
    </source>
</evidence>